<sequence>MTSAQERRRFARADKNLAIKIKDRDADFVTETKNVSCIGAYCEIDGYVPVLTKLRVTLLLPKSRNLKDSKHITCEGTVVRIEKSSHPVESNKYNIAIYFNQISKSDMKLVDRYVKHCVENAALSTSPKIQL</sequence>
<keyword evidence="3" id="KW-1185">Reference proteome</keyword>
<dbReference type="Gene3D" id="2.40.10.220">
    <property type="entry name" value="predicted glycosyltransferase like domains"/>
    <property type="match status" value="1"/>
</dbReference>
<evidence type="ECO:0000313" key="2">
    <source>
        <dbReference type="EMBL" id="QAT16896.1"/>
    </source>
</evidence>
<dbReference type="KEGG" id="vai:BU251_03685"/>
<dbReference type="Proteomes" id="UP000287243">
    <property type="component" value="Chromosome"/>
</dbReference>
<dbReference type="SUPFAM" id="SSF141371">
    <property type="entry name" value="PilZ domain-like"/>
    <property type="match status" value="1"/>
</dbReference>
<dbReference type="RefSeq" id="WP_128699537.1">
    <property type="nucleotide sequence ID" value="NZ_CP019384.1"/>
</dbReference>
<dbReference type="GO" id="GO:0035438">
    <property type="term" value="F:cyclic-di-GMP binding"/>
    <property type="evidence" value="ECO:0007669"/>
    <property type="project" value="InterPro"/>
</dbReference>
<dbReference type="AlphaFoldDB" id="A0A410P409"/>
<organism evidence="2 3">
    <name type="scientific">Velamenicoccus archaeovorus</name>
    <dbReference type="NCBI Taxonomy" id="1930593"/>
    <lineage>
        <taxon>Bacteria</taxon>
        <taxon>Pseudomonadati</taxon>
        <taxon>Candidatus Omnitrophota</taxon>
        <taxon>Candidatus Velamenicoccus</taxon>
    </lineage>
</organism>
<proteinExistence type="predicted"/>
<evidence type="ECO:0000313" key="3">
    <source>
        <dbReference type="Proteomes" id="UP000287243"/>
    </source>
</evidence>
<dbReference type="Pfam" id="PF07238">
    <property type="entry name" value="PilZ"/>
    <property type="match status" value="1"/>
</dbReference>
<accession>A0A410P409</accession>
<dbReference type="EMBL" id="CP019384">
    <property type="protein sequence ID" value="QAT16896.1"/>
    <property type="molecule type" value="Genomic_DNA"/>
</dbReference>
<gene>
    <name evidence="2" type="ORF">BU251_03685</name>
</gene>
<feature type="domain" description="PilZ" evidence="1">
    <location>
        <begin position="6"/>
        <end position="114"/>
    </location>
</feature>
<name>A0A410P409_VELA1</name>
<evidence type="ECO:0000259" key="1">
    <source>
        <dbReference type="Pfam" id="PF07238"/>
    </source>
</evidence>
<dbReference type="OrthoDB" id="9993524at2"/>
<dbReference type="InterPro" id="IPR009875">
    <property type="entry name" value="PilZ_domain"/>
</dbReference>
<protein>
    <submittedName>
        <fullName evidence="2">Protein containing Type IV pilus assembly PilZ domain</fullName>
    </submittedName>
</protein>
<reference evidence="2 3" key="1">
    <citation type="submission" date="2017-01" db="EMBL/GenBank/DDBJ databases">
        <title>First insights into the biology of 'candidatus Vampirococcus archaeovorus'.</title>
        <authorList>
            <person name="Kizina J."/>
            <person name="Jordan S."/>
            <person name="Stueber K."/>
            <person name="Reinhardt R."/>
            <person name="Harder J."/>
        </authorList>
    </citation>
    <scope>NUCLEOTIDE SEQUENCE [LARGE SCALE GENOMIC DNA]</scope>
    <source>
        <strain evidence="2 3">LiM</strain>
    </source>
</reference>